<accession>A0AAN9DYA6</accession>
<reference evidence="2 3" key="1">
    <citation type="submission" date="2024-01" db="EMBL/GenBank/DDBJ databases">
        <title>The genomes of 5 underutilized Papilionoideae crops provide insights into root nodulation and disease resistanc.</title>
        <authorList>
            <person name="Yuan L."/>
        </authorList>
    </citation>
    <scope>NUCLEOTIDE SEQUENCE [LARGE SCALE GENOMIC DNA]</scope>
    <source>
        <strain evidence="2">ZHUSHIDOU_FW_LH</strain>
        <tissue evidence="2">Leaf</tissue>
    </source>
</reference>
<organism evidence="2 3">
    <name type="scientific">Crotalaria pallida</name>
    <name type="common">Smooth rattlebox</name>
    <name type="synonym">Crotalaria striata</name>
    <dbReference type="NCBI Taxonomy" id="3830"/>
    <lineage>
        <taxon>Eukaryota</taxon>
        <taxon>Viridiplantae</taxon>
        <taxon>Streptophyta</taxon>
        <taxon>Embryophyta</taxon>
        <taxon>Tracheophyta</taxon>
        <taxon>Spermatophyta</taxon>
        <taxon>Magnoliopsida</taxon>
        <taxon>eudicotyledons</taxon>
        <taxon>Gunneridae</taxon>
        <taxon>Pentapetalae</taxon>
        <taxon>rosids</taxon>
        <taxon>fabids</taxon>
        <taxon>Fabales</taxon>
        <taxon>Fabaceae</taxon>
        <taxon>Papilionoideae</taxon>
        <taxon>50 kb inversion clade</taxon>
        <taxon>genistoids sensu lato</taxon>
        <taxon>core genistoids</taxon>
        <taxon>Crotalarieae</taxon>
        <taxon>Crotalaria</taxon>
    </lineage>
</organism>
<keyword evidence="3" id="KW-1185">Reference proteome</keyword>
<name>A0AAN9DYA6_CROPI</name>
<protein>
    <submittedName>
        <fullName evidence="2">Uncharacterized protein</fullName>
    </submittedName>
</protein>
<evidence type="ECO:0000256" key="1">
    <source>
        <dbReference type="SAM" id="MobiDB-lite"/>
    </source>
</evidence>
<dbReference type="AlphaFoldDB" id="A0AAN9DYA6"/>
<dbReference type="Proteomes" id="UP001372338">
    <property type="component" value="Unassembled WGS sequence"/>
</dbReference>
<proteinExistence type="predicted"/>
<evidence type="ECO:0000313" key="3">
    <source>
        <dbReference type="Proteomes" id="UP001372338"/>
    </source>
</evidence>
<feature type="compositionally biased region" description="Basic and acidic residues" evidence="1">
    <location>
        <begin position="59"/>
        <end position="69"/>
    </location>
</feature>
<feature type="region of interest" description="Disordered" evidence="1">
    <location>
        <begin position="21"/>
        <end position="69"/>
    </location>
</feature>
<gene>
    <name evidence="2" type="ORF">RIF29_37988</name>
</gene>
<comment type="caution">
    <text evidence="2">The sequence shown here is derived from an EMBL/GenBank/DDBJ whole genome shotgun (WGS) entry which is preliminary data.</text>
</comment>
<dbReference type="EMBL" id="JAYWIO010000008">
    <property type="protein sequence ID" value="KAK7243199.1"/>
    <property type="molecule type" value="Genomic_DNA"/>
</dbReference>
<feature type="compositionally biased region" description="Basic and acidic residues" evidence="1">
    <location>
        <begin position="21"/>
        <end position="51"/>
    </location>
</feature>
<evidence type="ECO:0000313" key="2">
    <source>
        <dbReference type="EMBL" id="KAK7243199.1"/>
    </source>
</evidence>
<sequence>MRLLSVLLREKKAREEAERKLEEALKSREEAEKSLADAREKAEEEAKDRPIDLSSPDLPDPRLLVEDTSKFSASSIVLSDSDDEPQT</sequence>